<dbReference type="RefSeq" id="WP_130477231.1">
    <property type="nucleotide sequence ID" value="NZ_SFCC01000010.1"/>
</dbReference>
<dbReference type="OrthoDB" id="3699915at2"/>
<evidence type="ECO:0000256" key="1">
    <source>
        <dbReference type="SAM" id="MobiDB-lite"/>
    </source>
</evidence>
<organism evidence="2 3">
    <name type="scientific">Amycolatopsis suaedae</name>
    <dbReference type="NCBI Taxonomy" id="2510978"/>
    <lineage>
        <taxon>Bacteria</taxon>
        <taxon>Bacillati</taxon>
        <taxon>Actinomycetota</taxon>
        <taxon>Actinomycetes</taxon>
        <taxon>Pseudonocardiales</taxon>
        <taxon>Pseudonocardiaceae</taxon>
        <taxon>Amycolatopsis</taxon>
    </lineage>
</organism>
<comment type="caution">
    <text evidence="2">The sequence shown here is derived from an EMBL/GenBank/DDBJ whole genome shotgun (WGS) entry which is preliminary data.</text>
</comment>
<evidence type="ECO:0000313" key="2">
    <source>
        <dbReference type="EMBL" id="RZQ62138.1"/>
    </source>
</evidence>
<gene>
    <name evidence="2" type="ORF">EWH70_21425</name>
</gene>
<evidence type="ECO:0000313" key="3">
    <source>
        <dbReference type="Proteomes" id="UP000292003"/>
    </source>
</evidence>
<protein>
    <submittedName>
        <fullName evidence="2">Uncharacterized protein</fullName>
    </submittedName>
</protein>
<keyword evidence="3" id="KW-1185">Reference proteome</keyword>
<proteinExistence type="predicted"/>
<sequence>MRRRWTTLPATVAVLLVVAAIPTAAWLAWGSGASGEPPLPPTSQADPAPRRPGPEPDPLVWPRGTQALKYKAAVTDKKGAELFTGDERMELTRTGVVTVQVLRTADGTFNRTIMRLTVRDGASPAAARDALDAIYAAGGHSLRKPSPPGVLVRGYAIAAGQPTTSYHAHYVRGRDVIRVEVAGTVLDPVDPAFAELLAEQVKAYPPDRTS</sequence>
<dbReference type="AlphaFoldDB" id="A0A4Q7J5K4"/>
<name>A0A4Q7J5K4_9PSEU</name>
<feature type="region of interest" description="Disordered" evidence="1">
    <location>
        <begin position="35"/>
        <end position="60"/>
    </location>
</feature>
<dbReference type="EMBL" id="SFCC01000010">
    <property type="protein sequence ID" value="RZQ62138.1"/>
    <property type="molecule type" value="Genomic_DNA"/>
</dbReference>
<dbReference type="Proteomes" id="UP000292003">
    <property type="component" value="Unassembled WGS sequence"/>
</dbReference>
<reference evidence="2 3" key="1">
    <citation type="submission" date="2019-02" db="EMBL/GenBank/DDBJ databases">
        <title>Draft genome sequence of Amycolatopsis sp. 8-3EHSu isolated from roots of Suaeda maritima.</title>
        <authorList>
            <person name="Duangmal K."/>
            <person name="Chantavorakit T."/>
        </authorList>
    </citation>
    <scope>NUCLEOTIDE SEQUENCE [LARGE SCALE GENOMIC DNA]</scope>
    <source>
        <strain evidence="2 3">8-3EHSu</strain>
    </source>
</reference>
<accession>A0A4Q7J5K4</accession>